<dbReference type="PANTHER" id="PTHR10036:SF3">
    <property type="entry name" value="PROTEIN SLEEPLESS-RELATED"/>
    <property type="match status" value="1"/>
</dbReference>
<evidence type="ECO:0000313" key="4">
    <source>
        <dbReference type="Proteomes" id="UP000001554"/>
    </source>
</evidence>
<evidence type="ECO:0000256" key="1">
    <source>
        <dbReference type="ARBA" id="ARBA00022729"/>
    </source>
</evidence>
<dbReference type="Proteomes" id="UP000001554">
    <property type="component" value="Chromosome 8"/>
</dbReference>
<keyword evidence="2" id="KW-1015">Disulfide bond</keyword>
<name>A0A9J7LLU2_BRAFL</name>
<reference evidence="4" key="1">
    <citation type="journal article" date="2020" name="Nat. Ecol. Evol.">
        <title>Deeply conserved synteny resolves early events in vertebrate evolution.</title>
        <authorList>
            <person name="Simakov O."/>
            <person name="Marletaz F."/>
            <person name="Yue J.X."/>
            <person name="O'Connell B."/>
            <person name="Jenkins J."/>
            <person name="Brandt A."/>
            <person name="Calef R."/>
            <person name="Tung C.H."/>
            <person name="Huang T.K."/>
            <person name="Schmutz J."/>
            <person name="Satoh N."/>
            <person name="Yu J.K."/>
            <person name="Putnam N.H."/>
            <person name="Green R.E."/>
            <person name="Rokhsar D.S."/>
        </authorList>
    </citation>
    <scope>NUCLEOTIDE SEQUENCE [LARGE SCALE GENOMIC DNA]</scope>
    <source>
        <strain evidence="4">S238N-H82</strain>
    </source>
</reference>
<keyword evidence="1 3" id="KW-0732">Signal</keyword>
<evidence type="ECO:0000256" key="2">
    <source>
        <dbReference type="ARBA" id="ARBA00023157"/>
    </source>
</evidence>
<feature type="chain" id="PRO_5039930423" evidence="3">
    <location>
        <begin position="22"/>
        <end position="136"/>
    </location>
</feature>
<dbReference type="AlphaFoldDB" id="A0A9J7LLU2"/>
<proteinExistence type="predicted"/>
<protein>
    <submittedName>
        <fullName evidence="5">Uncharacterized protein LOC118421057 isoform X2</fullName>
    </submittedName>
</protein>
<dbReference type="InterPro" id="IPR045860">
    <property type="entry name" value="Snake_toxin-like_sf"/>
</dbReference>
<sequence length="136" mass="14108">MKGFVFVIGFALACCVPACGALECRTCAALGTRQDCLNRPESNCTIPDPVCMTTYKSVAGVKGWSNNCSPRAGCEAAKLSNHLLCKKREVFTCVTCCTTDGCVGDLMPSAASAARISIVTMATAALAVLLKNAAGF</sequence>
<organism evidence="4 5">
    <name type="scientific">Branchiostoma floridae</name>
    <name type="common">Florida lancelet</name>
    <name type="synonym">Amphioxus</name>
    <dbReference type="NCBI Taxonomy" id="7739"/>
    <lineage>
        <taxon>Eukaryota</taxon>
        <taxon>Metazoa</taxon>
        <taxon>Chordata</taxon>
        <taxon>Cephalochordata</taxon>
        <taxon>Leptocardii</taxon>
        <taxon>Amphioxiformes</taxon>
        <taxon>Branchiostomatidae</taxon>
        <taxon>Branchiostoma</taxon>
    </lineage>
</organism>
<dbReference type="SUPFAM" id="SSF57302">
    <property type="entry name" value="Snake toxin-like"/>
    <property type="match status" value="1"/>
</dbReference>
<evidence type="ECO:0000313" key="5">
    <source>
        <dbReference type="RefSeq" id="XP_035684115.1"/>
    </source>
</evidence>
<feature type="signal peptide" evidence="3">
    <location>
        <begin position="1"/>
        <end position="21"/>
    </location>
</feature>
<accession>A0A9J7LLU2</accession>
<dbReference type="GeneID" id="118421057"/>
<keyword evidence="4" id="KW-1185">Reference proteome</keyword>
<evidence type="ECO:0000256" key="3">
    <source>
        <dbReference type="SAM" id="SignalP"/>
    </source>
</evidence>
<reference evidence="5" key="2">
    <citation type="submission" date="2025-08" db="UniProtKB">
        <authorList>
            <consortium name="RefSeq"/>
        </authorList>
    </citation>
    <scope>IDENTIFICATION</scope>
    <source>
        <strain evidence="5">S238N-H82</strain>
        <tissue evidence="5">Testes</tissue>
    </source>
</reference>
<gene>
    <name evidence="5" type="primary">LOC118421057</name>
</gene>
<dbReference type="RefSeq" id="XP_035684115.1">
    <property type="nucleotide sequence ID" value="XM_035828222.1"/>
</dbReference>
<dbReference type="PANTHER" id="PTHR10036">
    <property type="entry name" value="CD59 GLYCOPROTEIN"/>
    <property type="match status" value="1"/>
</dbReference>